<sequence>MPGLSRLAILDDYQGVALTRGPWDRLPEALTIEVFRDTVTDMEALVARLLPFDAILIMRERTPFPRALLERLPNLRLLVTTGARNRSVDLEAAAERGVMVCGTPSFGHPTVDLTWGLILSLMRRIPEQQASLRAGGWQIAPGGSIGSTLEGKVLGVMGLGNLGSRVAKVGQAFGMEVIAWSQNLTAEKAAAAGARLVEKQRLMEEADVVSLHLILSERSRGIVGTEELGRMKRSAFIVNTSRGPLIEQEALVAALTEGRIAGAGIDVFDREPLPPGHPLLAAPNTVLTPHLGYVTEENYAQYFLGAVEAVEAFLAGRPIRELRTG</sequence>
<protein>
    <submittedName>
        <fullName evidence="8">D-2-hydroxyacid dehydrogenase family protein</fullName>
    </submittedName>
</protein>
<keyword evidence="3 5" id="KW-0560">Oxidoreductase</keyword>
<dbReference type="Proteomes" id="UP000660885">
    <property type="component" value="Unassembled WGS sequence"/>
</dbReference>
<dbReference type="EMBL" id="JAETWB010000001">
    <property type="protein sequence ID" value="MBL6077673.1"/>
    <property type="molecule type" value="Genomic_DNA"/>
</dbReference>
<evidence type="ECO:0000256" key="1">
    <source>
        <dbReference type="ARBA" id="ARBA00005854"/>
    </source>
</evidence>
<dbReference type="RefSeq" id="WP_202830760.1">
    <property type="nucleotide sequence ID" value="NZ_JAETWB010000001.1"/>
</dbReference>
<dbReference type="InterPro" id="IPR029753">
    <property type="entry name" value="D-isomer_DH_CS"/>
</dbReference>
<dbReference type="InterPro" id="IPR036291">
    <property type="entry name" value="NAD(P)-bd_dom_sf"/>
</dbReference>
<keyword evidence="9" id="KW-1185">Reference proteome</keyword>
<organism evidence="8 9">
    <name type="scientific">Belnapia arida</name>
    <dbReference type="NCBI Taxonomy" id="2804533"/>
    <lineage>
        <taxon>Bacteria</taxon>
        <taxon>Pseudomonadati</taxon>
        <taxon>Pseudomonadota</taxon>
        <taxon>Alphaproteobacteria</taxon>
        <taxon>Acetobacterales</taxon>
        <taxon>Roseomonadaceae</taxon>
        <taxon>Belnapia</taxon>
    </lineage>
</organism>
<keyword evidence="4" id="KW-0520">NAD</keyword>
<evidence type="ECO:0000256" key="4">
    <source>
        <dbReference type="ARBA" id="ARBA00023027"/>
    </source>
</evidence>
<dbReference type="PANTHER" id="PTHR42789:SF1">
    <property type="entry name" value="D-ISOMER SPECIFIC 2-HYDROXYACID DEHYDROGENASE FAMILY PROTEIN (AFU_ORTHOLOGUE AFUA_6G10090)"/>
    <property type="match status" value="1"/>
</dbReference>
<dbReference type="InterPro" id="IPR050857">
    <property type="entry name" value="D-2-hydroxyacid_DH"/>
</dbReference>
<dbReference type="InterPro" id="IPR029752">
    <property type="entry name" value="D-isomer_DH_CS1"/>
</dbReference>
<gene>
    <name evidence="8" type="ORF">JMJ56_06615</name>
</gene>
<evidence type="ECO:0000313" key="9">
    <source>
        <dbReference type="Proteomes" id="UP000660885"/>
    </source>
</evidence>
<dbReference type="Pfam" id="PF02826">
    <property type="entry name" value="2-Hacid_dh_C"/>
    <property type="match status" value="1"/>
</dbReference>
<keyword evidence="2" id="KW-0028">Amino-acid biosynthesis</keyword>
<evidence type="ECO:0000256" key="3">
    <source>
        <dbReference type="ARBA" id="ARBA00023002"/>
    </source>
</evidence>
<dbReference type="PROSITE" id="PS00671">
    <property type="entry name" value="D_2_HYDROXYACID_DH_3"/>
    <property type="match status" value="1"/>
</dbReference>
<dbReference type="SUPFAM" id="SSF52283">
    <property type="entry name" value="Formate/glycerate dehydrogenase catalytic domain-like"/>
    <property type="match status" value="1"/>
</dbReference>
<comment type="caution">
    <text evidence="8">The sequence shown here is derived from an EMBL/GenBank/DDBJ whole genome shotgun (WGS) entry which is preliminary data.</text>
</comment>
<reference evidence="8 9" key="1">
    <citation type="submission" date="2021-01" db="EMBL/GenBank/DDBJ databases">
        <title>Belnapia mucosa sp. nov. and Belnapia arida sp. nov., isolated from the Tabernas Desert (Almeria, Spain).</title>
        <authorList>
            <person name="Molina-Menor E."/>
            <person name="Vidal-Verdu A."/>
            <person name="Calonge A."/>
            <person name="Satari L."/>
            <person name="Pereto J."/>
            <person name="Porcar M."/>
        </authorList>
    </citation>
    <scope>NUCLEOTIDE SEQUENCE [LARGE SCALE GENOMIC DNA]</scope>
    <source>
        <strain evidence="8 9">T18</strain>
    </source>
</reference>
<evidence type="ECO:0000256" key="5">
    <source>
        <dbReference type="RuleBase" id="RU003719"/>
    </source>
</evidence>
<name>A0ABS1TZ16_9PROT</name>
<evidence type="ECO:0000256" key="2">
    <source>
        <dbReference type="ARBA" id="ARBA00022605"/>
    </source>
</evidence>
<evidence type="ECO:0000313" key="8">
    <source>
        <dbReference type="EMBL" id="MBL6077673.1"/>
    </source>
</evidence>
<dbReference type="SUPFAM" id="SSF51735">
    <property type="entry name" value="NAD(P)-binding Rossmann-fold domains"/>
    <property type="match status" value="1"/>
</dbReference>
<evidence type="ECO:0000259" key="6">
    <source>
        <dbReference type="Pfam" id="PF00389"/>
    </source>
</evidence>
<feature type="domain" description="D-isomer specific 2-hydroxyacid dehydrogenase catalytic" evidence="6">
    <location>
        <begin position="31"/>
        <end position="320"/>
    </location>
</feature>
<dbReference type="PROSITE" id="PS00065">
    <property type="entry name" value="D_2_HYDROXYACID_DH_1"/>
    <property type="match status" value="1"/>
</dbReference>
<evidence type="ECO:0000259" key="7">
    <source>
        <dbReference type="Pfam" id="PF02826"/>
    </source>
</evidence>
<dbReference type="InterPro" id="IPR006139">
    <property type="entry name" value="D-isomer_2_OHA_DH_cat_dom"/>
</dbReference>
<dbReference type="InterPro" id="IPR006140">
    <property type="entry name" value="D-isomer_DH_NAD-bd"/>
</dbReference>
<proteinExistence type="inferred from homology"/>
<feature type="domain" description="D-isomer specific 2-hydroxyacid dehydrogenase NAD-binding" evidence="7">
    <location>
        <begin position="116"/>
        <end position="292"/>
    </location>
</feature>
<dbReference type="Gene3D" id="3.40.50.720">
    <property type="entry name" value="NAD(P)-binding Rossmann-like Domain"/>
    <property type="match status" value="2"/>
</dbReference>
<comment type="similarity">
    <text evidence="1 5">Belongs to the D-isomer specific 2-hydroxyacid dehydrogenase family.</text>
</comment>
<accession>A0ABS1TZ16</accession>
<dbReference type="Pfam" id="PF00389">
    <property type="entry name" value="2-Hacid_dh"/>
    <property type="match status" value="1"/>
</dbReference>
<dbReference type="PANTHER" id="PTHR42789">
    <property type="entry name" value="D-ISOMER SPECIFIC 2-HYDROXYACID DEHYDROGENASE FAMILY PROTEIN (AFU_ORTHOLOGUE AFUA_6G10090)"/>
    <property type="match status" value="1"/>
</dbReference>
<dbReference type="CDD" id="cd12169">
    <property type="entry name" value="PGDH_like_1"/>
    <property type="match status" value="1"/>
</dbReference>